<reference evidence="1 2" key="1">
    <citation type="submission" date="2024-02" db="EMBL/GenBank/DDBJ databases">
        <title>STSV induces naive adaptation in Sulfolobus.</title>
        <authorList>
            <person name="Xiang X."/>
            <person name="Song M."/>
        </authorList>
    </citation>
    <scope>NUCLEOTIDE SEQUENCE [LARGE SCALE GENOMIC DNA]</scope>
    <source>
        <strain evidence="1 2">RT2</strain>
    </source>
</reference>
<name>A0AAX4L007_9CREN</name>
<protein>
    <submittedName>
        <fullName evidence="1">Uncharacterized protein</fullName>
    </submittedName>
</protein>
<evidence type="ECO:0000313" key="2">
    <source>
        <dbReference type="Proteomes" id="UP001432202"/>
    </source>
</evidence>
<dbReference type="Proteomes" id="UP001432202">
    <property type="component" value="Chromosome"/>
</dbReference>
<dbReference type="GeneID" id="89336770"/>
<dbReference type="RefSeq" id="WP_338598692.1">
    <property type="nucleotide sequence ID" value="NZ_CP146016.1"/>
</dbReference>
<dbReference type="AlphaFoldDB" id="A0AAX4L007"/>
<evidence type="ECO:0000313" key="1">
    <source>
        <dbReference type="EMBL" id="WWQ59501.1"/>
    </source>
</evidence>
<organism evidence="1 2">
    <name type="scientific">Sulfolobus tengchongensis</name>
    <dbReference type="NCBI Taxonomy" id="207809"/>
    <lineage>
        <taxon>Archaea</taxon>
        <taxon>Thermoproteota</taxon>
        <taxon>Thermoprotei</taxon>
        <taxon>Sulfolobales</taxon>
        <taxon>Sulfolobaceae</taxon>
        <taxon>Sulfolobus</taxon>
    </lineage>
</organism>
<gene>
    <name evidence="1" type="ORF">V6M85_08340</name>
</gene>
<keyword evidence="2" id="KW-1185">Reference proteome</keyword>
<dbReference type="EMBL" id="CP146016">
    <property type="protein sequence ID" value="WWQ59501.1"/>
    <property type="molecule type" value="Genomic_DNA"/>
</dbReference>
<accession>A0AAX4L007</accession>
<proteinExistence type="predicted"/>
<sequence>MCFLRIIEVTRPIISNDIVLLRRDIFRKLKDDIYLRVLSTDKRGEEISKSYFYFIVDKLRKMNLLLDNAVSFKAVLPYETKNNTVLLEDGILYISSKKQMIFFDADDQSTYICNSCTLLSSCVPALKQIAYELGIQIRSDIPNIAWYRILESIKEIIIQYSVSLKLKLGEIPISNKVNYKEEEVKKVRIPSRSTNIQSTD</sequence>